<feature type="compositionally biased region" description="Low complexity" evidence="3">
    <location>
        <begin position="186"/>
        <end position="207"/>
    </location>
</feature>
<feature type="compositionally biased region" description="Basic and acidic residues" evidence="3">
    <location>
        <begin position="1363"/>
        <end position="1467"/>
    </location>
</feature>
<dbReference type="SUPFAM" id="SSF54928">
    <property type="entry name" value="RNA-binding domain, RBD"/>
    <property type="match status" value="2"/>
</dbReference>
<dbReference type="InterPro" id="IPR034173">
    <property type="entry name" value="SHARP_RRM2"/>
</dbReference>
<feature type="domain" description="RRM" evidence="4">
    <location>
        <begin position="334"/>
        <end position="412"/>
    </location>
</feature>
<reference evidence="5" key="1">
    <citation type="submission" date="2021-05" db="EMBL/GenBank/DDBJ databases">
        <authorList>
            <person name="Alioto T."/>
            <person name="Alioto T."/>
            <person name="Gomez Garrido J."/>
        </authorList>
    </citation>
    <scope>NUCLEOTIDE SEQUENCE</scope>
</reference>
<dbReference type="PANTHER" id="PTHR23189">
    <property type="entry name" value="RNA RECOGNITION MOTIF-CONTAINING"/>
    <property type="match status" value="1"/>
</dbReference>
<feature type="compositionally biased region" description="Polar residues" evidence="3">
    <location>
        <begin position="992"/>
        <end position="1002"/>
    </location>
</feature>
<dbReference type="InterPro" id="IPR035979">
    <property type="entry name" value="RBD_domain_sf"/>
</dbReference>
<feature type="compositionally biased region" description="Basic and acidic residues" evidence="3">
    <location>
        <begin position="1191"/>
        <end position="1220"/>
    </location>
</feature>
<feature type="compositionally biased region" description="Low complexity" evidence="3">
    <location>
        <begin position="260"/>
        <end position="306"/>
    </location>
</feature>
<feature type="compositionally biased region" description="Basic and acidic residues" evidence="3">
    <location>
        <begin position="764"/>
        <end position="778"/>
    </location>
</feature>
<feature type="compositionally biased region" description="Basic and acidic residues" evidence="3">
    <location>
        <begin position="1265"/>
        <end position="1344"/>
    </location>
</feature>
<feature type="compositionally biased region" description="Basic residues" evidence="3">
    <location>
        <begin position="1345"/>
        <end position="1362"/>
    </location>
</feature>
<dbReference type="InterPro" id="IPR012677">
    <property type="entry name" value="Nucleotide-bd_a/b_plait_sf"/>
</dbReference>
<feature type="compositionally biased region" description="Low complexity" evidence="3">
    <location>
        <begin position="1224"/>
        <end position="1243"/>
    </location>
</feature>
<feature type="domain" description="RRM" evidence="4">
    <location>
        <begin position="6"/>
        <end position="85"/>
    </location>
</feature>
<feature type="compositionally biased region" description="Low complexity" evidence="3">
    <location>
        <begin position="627"/>
        <end position="647"/>
    </location>
</feature>
<name>A0A8D8Q9W8_9HEMI</name>
<feature type="compositionally biased region" description="Pro residues" evidence="3">
    <location>
        <begin position="794"/>
        <end position="815"/>
    </location>
</feature>
<dbReference type="CDD" id="cd12350">
    <property type="entry name" value="RRM3_SHARP"/>
    <property type="match status" value="1"/>
</dbReference>
<feature type="region of interest" description="Disordered" evidence="3">
    <location>
        <begin position="611"/>
        <end position="676"/>
    </location>
</feature>
<feature type="compositionally biased region" description="Pro residues" evidence="3">
    <location>
        <begin position="90"/>
        <end position="105"/>
    </location>
</feature>
<dbReference type="EMBL" id="HBUF01065987">
    <property type="protein sequence ID" value="CAG6627656.1"/>
    <property type="molecule type" value="Transcribed_RNA"/>
</dbReference>
<evidence type="ECO:0000256" key="2">
    <source>
        <dbReference type="PROSITE-ProRule" id="PRU00176"/>
    </source>
</evidence>
<feature type="compositionally biased region" description="Polar residues" evidence="3">
    <location>
        <begin position="315"/>
        <end position="325"/>
    </location>
</feature>
<evidence type="ECO:0000313" key="5">
    <source>
        <dbReference type="EMBL" id="CAG6627657.1"/>
    </source>
</evidence>
<feature type="region of interest" description="Disordered" evidence="3">
    <location>
        <begin position="1038"/>
        <end position="1072"/>
    </location>
</feature>
<dbReference type="GO" id="GO:0003723">
    <property type="term" value="F:RNA binding"/>
    <property type="evidence" value="ECO:0007669"/>
    <property type="project" value="UniProtKB-UniRule"/>
</dbReference>
<feature type="region of interest" description="Disordered" evidence="3">
    <location>
        <begin position="1176"/>
        <end position="1243"/>
    </location>
</feature>
<evidence type="ECO:0000259" key="4">
    <source>
        <dbReference type="PROSITE" id="PS50102"/>
    </source>
</evidence>
<feature type="region of interest" description="Disordered" evidence="3">
    <location>
        <begin position="720"/>
        <end position="831"/>
    </location>
</feature>
<dbReference type="InterPro" id="IPR000504">
    <property type="entry name" value="RRM_dom"/>
</dbReference>
<keyword evidence="1 2" id="KW-0694">RNA-binding</keyword>
<dbReference type="CDD" id="cd12349">
    <property type="entry name" value="RRM2_SHARP"/>
    <property type="match status" value="1"/>
</dbReference>
<feature type="compositionally biased region" description="Basic and acidic residues" evidence="3">
    <location>
        <begin position="1059"/>
        <end position="1069"/>
    </location>
</feature>
<accession>A0A8D8Q9W8</accession>
<feature type="compositionally biased region" description="Basic and acidic residues" evidence="3">
    <location>
        <begin position="1004"/>
        <end position="1013"/>
    </location>
</feature>
<feature type="domain" description="RRM" evidence="4">
    <location>
        <begin position="441"/>
        <end position="516"/>
    </location>
</feature>
<feature type="region of interest" description="Disordered" evidence="3">
    <location>
        <begin position="979"/>
        <end position="1015"/>
    </location>
</feature>
<feature type="domain" description="RRM" evidence="4">
    <location>
        <begin position="520"/>
        <end position="592"/>
    </location>
</feature>
<dbReference type="InterPro" id="IPR034174">
    <property type="entry name" value="SHARP_RRM3"/>
</dbReference>
<dbReference type="Gene3D" id="3.30.70.330">
    <property type="match status" value="4"/>
</dbReference>
<feature type="compositionally biased region" description="Low complexity" evidence="3">
    <location>
        <begin position="782"/>
        <end position="793"/>
    </location>
</feature>
<protein>
    <submittedName>
        <fullName evidence="5">Protein split ends</fullName>
    </submittedName>
</protein>
<dbReference type="PROSITE" id="PS50102">
    <property type="entry name" value="RRM"/>
    <property type="match status" value="4"/>
</dbReference>
<feature type="region of interest" description="Disordered" evidence="3">
    <location>
        <begin position="1265"/>
        <end position="1467"/>
    </location>
</feature>
<feature type="compositionally biased region" description="Low complexity" evidence="3">
    <location>
        <begin position="1040"/>
        <end position="1049"/>
    </location>
</feature>
<feature type="compositionally biased region" description="Low complexity" evidence="3">
    <location>
        <begin position="232"/>
        <end position="250"/>
    </location>
</feature>
<evidence type="ECO:0000256" key="1">
    <source>
        <dbReference type="ARBA" id="ARBA00022884"/>
    </source>
</evidence>
<feature type="compositionally biased region" description="Basic residues" evidence="3">
    <location>
        <begin position="742"/>
        <end position="751"/>
    </location>
</feature>
<feature type="region of interest" description="Disordered" evidence="3">
    <location>
        <begin position="86"/>
        <end position="326"/>
    </location>
</feature>
<sequence length="1481" mass="166245">MVRETRHLWVGNLPDNIREEDIVEHFKRYGRVQSVKVVSRGALDGMSGGGACATVSFMDIKSASKAHNIDQKFEECALTTEYHEPAAIPREPPPNPASVPAPLIPLTPLTPSNPAHYGSPRYNHGSSTEDAPFDRSSHFYAEGESSYARRSSSYHSSSSSSDSNIRGRPRDRLYSRNGPSYPIIESVVTRTPGTTSSTGGTLHSRGGWSYEGTGRYTPPDHPSLISPRRGDSAPTITTATTPTTTTVSVAIHRKKHSKSRSGSNGSESGGSNSISSSRSRSRSNSSSSRSSSTSSPHSSPSSSKTCSTHRSRSTLQSAVSTSSPGLHSEDRRALAICVRNLPARSSDTSLKDGLYHEYKKHGKVSWVKIIGQGIERYGLVCFKKADDAEKAVIQSHEKQFFGCKIEVAPYHDVDLDFEFRNESCCRPYEAELDEFHPKATRTLFIGNLEKDITASELQKHFDQFGQIIFVDIKKQSSSSAFAFVQYTDISSVVRAMRAMDGEYVGNNRVNLGYGKSLATTCVWVDGIADNVSDKYLSVQFSQYGAVSHVEIDRSRGQALVFYQQVMMAQAAVNGMRGVMMRGRKLQVDFASRECQDAFYESQKSSSIFENSIGASPASSASGGGGPPIVRGGLDTPSSSSSSTSSSRNYRHSTSRPSPIYSRAPSPTPLSLTPKRLSSSSLIRCDYTNEYVMDRRPPYRSFEDAVIEEKMVVVIQQAPSEMRHQKERMSLDEMSSMEEAQEHRRKCKHRRSHSGENSRPGTPLCDERPDYAINSKHDPTTPFPLFSNPLSSLSKPPPSPPPSTPSPPYVPPPRPPSSSSEDSEPSSSCTQLTDWELRLKSLDEKYEKWSGNRNVTGTNKMEKPVRHKLLEMNVHELQPSDIVKSVLAKRSIFDEDSKRLENMNEKYEPKEYIPSRIGIQNFRSYLTPATSPSPCPVKPVPVNKGLQYPFPSHPHVVNNCQPPRREPVTVNHTLIEPHTNTISKPTVPIPNNIRRNSTNSTLGDTARRRSREETVEIPQLSETKNVNETRIKLEFKPLSETSTNTTSSNNKDFKAIPPGEDIKPDIKPSVEENPSVVDNKLTVAVPPVETKPSAEIVPKSEPTPTTVALVIKHELPTTTSTEEKVTPSSIKCNEIAPVERRRSIEEPKQKEVKESVEDKTIECNKTRNHVNVNPVLTTASPLVTPTPSPTPKPKDCDVNKTVVDNKRDTERDRRKSKELIDHNNSSSTSTVPTSIEITSTSTKSRLTECSDKVEIKEKREVKHNCVDIHSKHKDKRESEKEKRKEKENVEIKSNSQRKEHENHKIQISDRRTSKEDNEEKDKKKNNEHSSSKQHKTRDTDSEHSSSRHHNNIPRKDKHKSSSSRHKESEKKSYDHDKKDNHDENKRKDNHEESKRKENHDEVKRKDSHDEIKRKDSHEENRRKESNEENKRKETHDEVKRKDNQDEIKRKDSPDEIKRKDSHDEIKRKDSVAILLQLSRFFG</sequence>
<dbReference type="SMART" id="SM00360">
    <property type="entry name" value="RRM"/>
    <property type="match status" value="4"/>
</dbReference>
<evidence type="ECO:0000256" key="3">
    <source>
        <dbReference type="SAM" id="MobiDB-lite"/>
    </source>
</evidence>
<organism evidence="5">
    <name type="scientific">Cacopsylla melanoneura</name>
    <dbReference type="NCBI Taxonomy" id="428564"/>
    <lineage>
        <taxon>Eukaryota</taxon>
        <taxon>Metazoa</taxon>
        <taxon>Ecdysozoa</taxon>
        <taxon>Arthropoda</taxon>
        <taxon>Hexapoda</taxon>
        <taxon>Insecta</taxon>
        <taxon>Pterygota</taxon>
        <taxon>Neoptera</taxon>
        <taxon>Paraneoptera</taxon>
        <taxon>Hemiptera</taxon>
        <taxon>Sternorrhyncha</taxon>
        <taxon>Psylloidea</taxon>
        <taxon>Psyllidae</taxon>
        <taxon>Psyllinae</taxon>
        <taxon>Cacopsylla</taxon>
    </lineage>
</organism>
<dbReference type="EMBL" id="HBUF01065988">
    <property type="protein sequence ID" value="CAG6627657.1"/>
    <property type="molecule type" value="Transcribed_RNA"/>
</dbReference>
<feature type="compositionally biased region" description="Basic and acidic residues" evidence="3">
    <location>
        <begin position="720"/>
        <end position="730"/>
    </location>
</feature>
<dbReference type="FunFam" id="3.30.70.330:FF:000088">
    <property type="entry name" value="msx2-interacting protein-like isoform X1"/>
    <property type="match status" value="1"/>
</dbReference>
<feature type="compositionally biased region" description="Low complexity" evidence="3">
    <location>
        <begin position="145"/>
        <end position="163"/>
    </location>
</feature>
<feature type="compositionally biased region" description="Low complexity" evidence="3">
    <location>
        <begin position="816"/>
        <end position="827"/>
    </location>
</feature>
<proteinExistence type="predicted"/>
<feature type="compositionally biased region" description="Low complexity" evidence="3">
    <location>
        <begin position="611"/>
        <end position="620"/>
    </location>
</feature>
<dbReference type="Pfam" id="PF00076">
    <property type="entry name" value="RRM_1"/>
    <property type="match status" value="3"/>
</dbReference>